<dbReference type="GeneID" id="28857123"/>
<gene>
    <name evidence="1" type="ORF">VFPPC_15376</name>
</gene>
<proteinExistence type="predicted"/>
<dbReference type="KEGG" id="pchm:VFPPC_15376"/>
<sequence length="116" mass="13558">MQLLDIIRHRRKSEPHVSQPMREIRSRIHLLTVLQQTGLDQILQTLLTVQPGAGFVRNKIIGYDPRRYHLCRGARVYYLVNVVEFEIRSIIIRALTERWASLGTRLDISAHGKPYE</sequence>
<comment type="caution">
    <text evidence="1">The sequence shown here is derived from an EMBL/GenBank/DDBJ whole genome shotgun (WGS) entry which is preliminary data.</text>
</comment>
<keyword evidence="2" id="KW-1185">Reference proteome</keyword>
<reference evidence="1 2" key="1">
    <citation type="journal article" date="2016" name="PLoS Pathog.">
        <title>Biosynthesis of antibiotic leucinostatins in bio-control fungus Purpureocillium lilacinum and their inhibition on phytophthora revealed by genome mining.</title>
        <authorList>
            <person name="Wang G."/>
            <person name="Liu Z."/>
            <person name="Lin R."/>
            <person name="Li E."/>
            <person name="Mao Z."/>
            <person name="Ling J."/>
            <person name="Yang Y."/>
            <person name="Yin W.B."/>
            <person name="Xie B."/>
        </authorList>
    </citation>
    <scope>NUCLEOTIDE SEQUENCE [LARGE SCALE GENOMIC DNA]</scope>
    <source>
        <strain evidence="1">170</strain>
    </source>
</reference>
<name>A0A179G7V4_METCM</name>
<dbReference type="AlphaFoldDB" id="A0A179G7V4"/>
<evidence type="ECO:0000313" key="1">
    <source>
        <dbReference type="EMBL" id="OAQ73884.1"/>
    </source>
</evidence>
<dbReference type="RefSeq" id="XP_018149967.1">
    <property type="nucleotide sequence ID" value="XM_018293129.1"/>
</dbReference>
<organism evidence="1 2">
    <name type="scientific">Pochonia chlamydosporia 170</name>
    <dbReference type="NCBI Taxonomy" id="1380566"/>
    <lineage>
        <taxon>Eukaryota</taxon>
        <taxon>Fungi</taxon>
        <taxon>Dikarya</taxon>
        <taxon>Ascomycota</taxon>
        <taxon>Pezizomycotina</taxon>
        <taxon>Sordariomycetes</taxon>
        <taxon>Hypocreomycetidae</taxon>
        <taxon>Hypocreales</taxon>
        <taxon>Clavicipitaceae</taxon>
        <taxon>Pochonia</taxon>
    </lineage>
</organism>
<accession>A0A179G7V4</accession>
<protein>
    <submittedName>
        <fullName evidence="1">Uncharacterized protein</fullName>
    </submittedName>
</protein>
<dbReference type="EMBL" id="LSBJ02000001">
    <property type="protein sequence ID" value="OAQ73884.1"/>
    <property type="molecule type" value="Genomic_DNA"/>
</dbReference>
<dbReference type="Proteomes" id="UP000078397">
    <property type="component" value="Unassembled WGS sequence"/>
</dbReference>
<evidence type="ECO:0000313" key="2">
    <source>
        <dbReference type="Proteomes" id="UP000078397"/>
    </source>
</evidence>